<dbReference type="Proteomes" id="UP001145742">
    <property type="component" value="Unassembled WGS sequence"/>
</dbReference>
<reference evidence="2" key="1">
    <citation type="submission" date="2019-10" db="EMBL/GenBank/DDBJ databases">
        <authorList>
            <person name="Soares A.E.R."/>
            <person name="Aleixo A."/>
            <person name="Schneider P."/>
            <person name="Miyaki C.Y."/>
            <person name="Schneider M.P."/>
            <person name="Mello C."/>
            <person name="Vasconcelos A.T.R."/>
        </authorList>
    </citation>
    <scope>NUCLEOTIDE SEQUENCE</scope>
    <source>
        <tissue evidence="2">Muscle</tissue>
    </source>
</reference>
<name>A0ABQ9DE21_9PASS</name>
<evidence type="ECO:0000313" key="3">
    <source>
        <dbReference type="Proteomes" id="UP001145742"/>
    </source>
</evidence>
<comment type="caution">
    <text evidence="2">The sequence shown here is derived from an EMBL/GenBank/DDBJ whole genome shotgun (WGS) entry which is preliminary data.</text>
</comment>
<protein>
    <submittedName>
        <fullName evidence="2">Uncharacterized protein</fullName>
    </submittedName>
</protein>
<gene>
    <name evidence="2" type="ORF">WISP_67755</name>
</gene>
<keyword evidence="3" id="KW-1185">Reference proteome</keyword>
<accession>A0ABQ9DE21</accession>
<dbReference type="EMBL" id="WHWB01033789">
    <property type="protein sequence ID" value="KAJ7416933.1"/>
    <property type="molecule type" value="Genomic_DNA"/>
</dbReference>
<sequence>MRHEADRKDLTTGEGSCTSVLRNGGGLNLRESQAVASNTQDSPLSDNFDNKNDDSDVEWAWMDPMIVVLPASASARERALAWYCIQTCCLHRASQPESGSRVWHTDHRPGDKLKHCAGNDV</sequence>
<feature type="compositionally biased region" description="Polar residues" evidence="1">
    <location>
        <begin position="30"/>
        <end position="44"/>
    </location>
</feature>
<organism evidence="2 3">
    <name type="scientific">Willisornis vidua</name>
    <name type="common">Xingu scale-backed antbird</name>
    <dbReference type="NCBI Taxonomy" id="1566151"/>
    <lineage>
        <taxon>Eukaryota</taxon>
        <taxon>Metazoa</taxon>
        <taxon>Chordata</taxon>
        <taxon>Craniata</taxon>
        <taxon>Vertebrata</taxon>
        <taxon>Euteleostomi</taxon>
        <taxon>Archelosauria</taxon>
        <taxon>Archosauria</taxon>
        <taxon>Dinosauria</taxon>
        <taxon>Saurischia</taxon>
        <taxon>Theropoda</taxon>
        <taxon>Coelurosauria</taxon>
        <taxon>Aves</taxon>
        <taxon>Neognathae</taxon>
        <taxon>Neoaves</taxon>
        <taxon>Telluraves</taxon>
        <taxon>Australaves</taxon>
        <taxon>Passeriformes</taxon>
        <taxon>Thamnophilidae</taxon>
        <taxon>Willisornis</taxon>
    </lineage>
</organism>
<evidence type="ECO:0000256" key="1">
    <source>
        <dbReference type="SAM" id="MobiDB-lite"/>
    </source>
</evidence>
<feature type="compositionally biased region" description="Basic and acidic residues" evidence="1">
    <location>
        <begin position="1"/>
        <end position="11"/>
    </location>
</feature>
<feature type="region of interest" description="Disordered" evidence="1">
    <location>
        <begin position="1"/>
        <end position="53"/>
    </location>
</feature>
<proteinExistence type="predicted"/>
<evidence type="ECO:0000313" key="2">
    <source>
        <dbReference type="EMBL" id="KAJ7416933.1"/>
    </source>
</evidence>